<comment type="subcellular location">
    <subcellularLocation>
        <location evidence="1">Periplasm</location>
    </subcellularLocation>
</comment>
<dbReference type="PANTHER" id="PTHR30290">
    <property type="entry name" value="PERIPLASMIC BINDING COMPONENT OF ABC TRANSPORTER"/>
    <property type="match status" value="1"/>
</dbReference>
<reference evidence="5 6" key="1">
    <citation type="submission" date="2020-08" db="EMBL/GenBank/DDBJ databases">
        <title>Genomic Encyclopedia of Type Strains, Phase IV (KMG-IV): sequencing the most valuable type-strain genomes for metagenomic binning, comparative biology and taxonomic classification.</title>
        <authorList>
            <person name="Goeker M."/>
        </authorList>
    </citation>
    <scope>NUCLEOTIDE SEQUENCE [LARGE SCALE GENOMIC DNA]</scope>
    <source>
        <strain evidence="5 6">DSM 101730</strain>
    </source>
</reference>
<gene>
    <name evidence="5" type="ORF">HNP73_000288</name>
</gene>
<dbReference type="GO" id="GO:0015833">
    <property type="term" value="P:peptide transport"/>
    <property type="evidence" value="ECO:0007669"/>
    <property type="project" value="TreeGrafter"/>
</dbReference>
<feature type="domain" description="Solute-binding protein family 5" evidence="4">
    <location>
        <begin position="65"/>
        <end position="406"/>
    </location>
</feature>
<evidence type="ECO:0000256" key="1">
    <source>
        <dbReference type="ARBA" id="ARBA00004418"/>
    </source>
</evidence>
<dbReference type="EMBL" id="JACHFM010000001">
    <property type="protein sequence ID" value="MBB5220367.1"/>
    <property type="molecule type" value="Genomic_DNA"/>
</dbReference>
<keyword evidence="3" id="KW-0732">Signal</keyword>
<dbReference type="InterPro" id="IPR000914">
    <property type="entry name" value="SBP_5_dom"/>
</dbReference>
<evidence type="ECO:0000313" key="6">
    <source>
        <dbReference type="Proteomes" id="UP000549457"/>
    </source>
</evidence>
<dbReference type="CDD" id="cd08491">
    <property type="entry name" value="PBP2_NikA_DppA_OppA_like_12"/>
    <property type="match status" value="1"/>
</dbReference>
<dbReference type="GO" id="GO:1904680">
    <property type="term" value="F:peptide transmembrane transporter activity"/>
    <property type="evidence" value="ECO:0007669"/>
    <property type="project" value="TreeGrafter"/>
</dbReference>
<dbReference type="GO" id="GO:0030288">
    <property type="term" value="C:outer membrane-bounded periplasmic space"/>
    <property type="evidence" value="ECO:0007669"/>
    <property type="project" value="UniProtKB-ARBA"/>
</dbReference>
<accession>A0A840SEW8</accession>
<evidence type="ECO:0000259" key="4">
    <source>
        <dbReference type="Pfam" id="PF00496"/>
    </source>
</evidence>
<name>A0A840SEW8_9RHOB</name>
<keyword evidence="6" id="KW-1185">Reference proteome</keyword>
<dbReference type="PANTHER" id="PTHR30290:SF38">
    <property type="entry name" value="D,D-DIPEPTIDE-BINDING PERIPLASMIC PROTEIN DDPA-RELATED"/>
    <property type="match status" value="1"/>
</dbReference>
<sequence length="498" mass="55228">MAAAAALPAAAPAWAQDTPTDVVIVLETQPDQLDPCQASKSQVGKVIKQNVIETLTEIDPESGQVNPRLATEWSQVDDLTWRFKLRDDVTFHDGTPFNAEAVKYSIERTMDESIDCEIRVKYFGGLTLEVTPAGEHEIEVKTSEPTPILPTLMGTVVAMSTATPMGEITREPIGTGPYRLEEWTPGQQIVLTRVDDYWGDQPEVTKATYIWRSESTVRAAMVAAGEADIAPNIAVQDATNPEMDFSFLNSETSRLRIDAEIPPLDDRRVRLALNYATDRDGMKGTIFSDKVIPSTQHVVPGINGHNPDLTPYAYDPEKAMELLAEAKADGVPVDAEIILVGRHNLYPNSQESLQALEAMYEAVGFNITLKMTEAAEWYDLLFKPYAEDRAPNLFQEQHDNNNGDAVFTIFVKYHSEGGQSTFADAEVDDLIDRGGQASGEERTKLYQEAFKRIHEEIVPDVSLFHMVGFTRVNPRLEFTPSIATNSELQLSEIGFNNS</sequence>
<organism evidence="5 6">
    <name type="scientific">Amaricoccus macauensis</name>
    <dbReference type="NCBI Taxonomy" id="57001"/>
    <lineage>
        <taxon>Bacteria</taxon>
        <taxon>Pseudomonadati</taxon>
        <taxon>Pseudomonadota</taxon>
        <taxon>Alphaproteobacteria</taxon>
        <taxon>Rhodobacterales</taxon>
        <taxon>Paracoccaceae</taxon>
        <taxon>Amaricoccus</taxon>
    </lineage>
</organism>
<dbReference type="InterPro" id="IPR039424">
    <property type="entry name" value="SBP_5"/>
</dbReference>
<dbReference type="Gene3D" id="3.40.190.10">
    <property type="entry name" value="Periplasmic binding protein-like II"/>
    <property type="match status" value="1"/>
</dbReference>
<dbReference type="InterPro" id="IPR030678">
    <property type="entry name" value="Peptide/Ni-bd"/>
</dbReference>
<protein>
    <submittedName>
        <fullName evidence="5">Peptide/nickel transport system substrate-binding protein</fullName>
    </submittedName>
</protein>
<proteinExistence type="inferred from homology"/>
<comment type="caution">
    <text evidence="5">The sequence shown here is derived from an EMBL/GenBank/DDBJ whole genome shotgun (WGS) entry which is preliminary data.</text>
</comment>
<dbReference type="Proteomes" id="UP000549457">
    <property type="component" value="Unassembled WGS sequence"/>
</dbReference>
<dbReference type="GO" id="GO:0043190">
    <property type="term" value="C:ATP-binding cassette (ABC) transporter complex"/>
    <property type="evidence" value="ECO:0007669"/>
    <property type="project" value="InterPro"/>
</dbReference>
<dbReference type="RefSeq" id="WP_221288121.1">
    <property type="nucleotide sequence ID" value="NZ_JACHFM010000001.1"/>
</dbReference>
<comment type="similarity">
    <text evidence="2">Belongs to the bacterial solute-binding protein 5 family.</text>
</comment>
<dbReference type="SUPFAM" id="SSF53850">
    <property type="entry name" value="Periplasmic binding protein-like II"/>
    <property type="match status" value="1"/>
</dbReference>
<dbReference type="PIRSF" id="PIRSF002741">
    <property type="entry name" value="MppA"/>
    <property type="match status" value="1"/>
</dbReference>
<dbReference type="AlphaFoldDB" id="A0A840SEW8"/>
<dbReference type="Gene3D" id="3.10.105.10">
    <property type="entry name" value="Dipeptide-binding Protein, Domain 3"/>
    <property type="match status" value="1"/>
</dbReference>
<evidence type="ECO:0000256" key="3">
    <source>
        <dbReference type="ARBA" id="ARBA00022729"/>
    </source>
</evidence>
<evidence type="ECO:0000313" key="5">
    <source>
        <dbReference type="EMBL" id="MBB5220367.1"/>
    </source>
</evidence>
<dbReference type="Pfam" id="PF00496">
    <property type="entry name" value="SBP_bac_5"/>
    <property type="match status" value="1"/>
</dbReference>
<evidence type="ECO:0000256" key="2">
    <source>
        <dbReference type="ARBA" id="ARBA00005695"/>
    </source>
</evidence>